<feature type="region of interest" description="Disordered" evidence="1">
    <location>
        <begin position="1"/>
        <end position="110"/>
    </location>
</feature>
<evidence type="ECO:0000313" key="2">
    <source>
        <dbReference type="EMBL" id="CAG6445786.1"/>
    </source>
</evidence>
<protein>
    <submittedName>
        <fullName evidence="2">(northern house mosquito) hypothetical protein</fullName>
    </submittedName>
</protein>
<dbReference type="AlphaFoldDB" id="A0A8D7ZWD7"/>
<feature type="compositionally biased region" description="Polar residues" evidence="1">
    <location>
        <begin position="53"/>
        <end position="62"/>
    </location>
</feature>
<sequence>MAAARSGSTAASTPCQRHTHKQKARAPSIAAALSNPASTAPCPGSGNPSPSSRTIGHQTENTPALWPCSFLPANHIPPHTRNKLHKHEADSDKKNLDEKADFTPYQAENR</sequence>
<dbReference type="EMBL" id="HBUE01316522">
    <property type="protein sequence ID" value="CAG6585986.1"/>
    <property type="molecule type" value="Transcribed_RNA"/>
</dbReference>
<dbReference type="EMBL" id="HBUE01005463">
    <property type="protein sequence ID" value="CAG6445787.1"/>
    <property type="molecule type" value="Transcribed_RNA"/>
</dbReference>
<dbReference type="EMBL" id="HBUE01005462">
    <property type="protein sequence ID" value="CAG6445786.1"/>
    <property type="molecule type" value="Transcribed_RNA"/>
</dbReference>
<proteinExistence type="predicted"/>
<evidence type="ECO:0000256" key="1">
    <source>
        <dbReference type="SAM" id="MobiDB-lite"/>
    </source>
</evidence>
<feature type="compositionally biased region" description="Low complexity" evidence="1">
    <location>
        <begin position="41"/>
        <end position="52"/>
    </location>
</feature>
<feature type="compositionally biased region" description="Low complexity" evidence="1">
    <location>
        <begin position="1"/>
        <end position="13"/>
    </location>
</feature>
<feature type="compositionally biased region" description="Basic and acidic residues" evidence="1">
    <location>
        <begin position="87"/>
        <end position="101"/>
    </location>
</feature>
<reference evidence="2" key="1">
    <citation type="submission" date="2021-05" db="EMBL/GenBank/DDBJ databases">
        <authorList>
            <person name="Alioto T."/>
            <person name="Alioto T."/>
            <person name="Gomez Garrido J."/>
        </authorList>
    </citation>
    <scope>NUCLEOTIDE SEQUENCE</scope>
</reference>
<name>A0A8D7ZWD7_CULPI</name>
<dbReference type="EMBL" id="HBUE01210106">
    <property type="protein sequence ID" value="CAG6534086.1"/>
    <property type="molecule type" value="Transcribed_RNA"/>
</dbReference>
<organism evidence="2">
    <name type="scientific">Culex pipiens</name>
    <name type="common">House mosquito</name>
    <dbReference type="NCBI Taxonomy" id="7175"/>
    <lineage>
        <taxon>Eukaryota</taxon>
        <taxon>Metazoa</taxon>
        <taxon>Ecdysozoa</taxon>
        <taxon>Arthropoda</taxon>
        <taxon>Hexapoda</taxon>
        <taxon>Insecta</taxon>
        <taxon>Pterygota</taxon>
        <taxon>Neoptera</taxon>
        <taxon>Endopterygota</taxon>
        <taxon>Diptera</taxon>
        <taxon>Nematocera</taxon>
        <taxon>Culicoidea</taxon>
        <taxon>Culicidae</taxon>
        <taxon>Culicinae</taxon>
        <taxon>Culicini</taxon>
        <taxon>Culex</taxon>
        <taxon>Culex</taxon>
    </lineage>
</organism>
<accession>A0A8D7ZWD7</accession>